<dbReference type="InterPro" id="IPR049349">
    <property type="entry name" value="DUF2264_N"/>
</dbReference>
<feature type="domain" description="DUF2264" evidence="2">
    <location>
        <begin position="16"/>
        <end position="360"/>
    </location>
</feature>
<dbReference type="PIRSF" id="PIRSF014753">
    <property type="entry name" value="UCP014753"/>
    <property type="match status" value="1"/>
</dbReference>
<dbReference type="PANTHER" id="PTHR35339:SF4">
    <property type="entry name" value="LINALOOL DEHYDRATASE_ISOMERASE DOMAIN-CONTAINING PROTEIN"/>
    <property type="match status" value="1"/>
</dbReference>
<keyword evidence="5" id="KW-1185">Reference proteome</keyword>
<evidence type="ECO:0000259" key="3">
    <source>
        <dbReference type="Pfam" id="PF20938"/>
    </source>
</evidence>
<dbReference type="Pfam" id="PF20938">
    <property type="entry name" value="DUF2264_C"/>
    <property type="match status" value="1"/>
</dbReference>
<dbReference type="STRING" id="856736.SAMN04488058_1264"/>
<evidence type="ECO:0000259" key="2">
    <source>
        <dbReference type="Pfam" id="PF10022"/>
    </source>
</evidence>
<feature type="region of interest" description="Disordered" evidence="1">
    <location>
        <begin position="584"/>
        <end position="610"/>
    </location>
</feature>
<dbReference type="EMBL" id="FNZA01000026">
    <property type="protein sequence ID" value="SEJ86949.1"/>
    <property type="molecule type" value="Genomic_DNA"/>
</dbReference>
<dbReference type="Pfam" id="PF10022">
    <property type="entry name" value="DUF2264"/>
    <property type="match status" value="1"/>
</dbReference>
<dbReference type="Proteomes" id="UP000199223">
    <property type="component" value="Unassembled WGS sequence"/>
</dbReference>
<protein>
    <recommendedName>
        <fullName evidence="6">DUF2264 domain-containing protein</fullName>
    </recommendedName>
</protein>
<feature type="compositionally biased region" description="Low complexity" evidence="1">
    <location>
        <begin position="589"/>
        <end position="604"/>
    </location>
</feature>
<dbReference type="AlphaFoldDB" id="A0A1H7CB39"/>
<evidence type="ECO:0008006" key="6">
    <source>
        <dbReference type="Google" id="ProtNLM"/>
    </source>
</evidence>
<feature type="domain" description="DUF2264" evidence="3">
    <location>
        <begin position="373"/>
        <end position="570"/>
    </location>
</feature>
<name>A0A1H7CB39_9DEIO</name>
<gene>
    <name evidence="4" type="ORF">SAMN04488058_1264</name>
</gene>
<dbReference type="InterPro" id="IPR016624">
    <property type="entry name" value="UCP014753"/>
</dbReference>
<dbReference type="InterPro" id="IPR049237">
    <property type="entry name" value="DUF2264_C"/>
</dbReference>
<evidence type="ECO:0000256" key="1">
    <source>
        <dbReference type="SAM" id="MobiDB-lite"/>
    </source>
</evidence>
<sequence length="610" mass="67569">MTSHVPGSGPGRALNTRADVAELLAEWLTPLAKHLNPGATRAGLGVNAAHYGHALAGLEGYARALWGLVPLLAGGGKSALAQPWLQGLRNGTNPHHPGYWGVPGDSSQALVEMPAIALAAALAPDFFWTPLSQQEQGNLTRWLLAINDRALVDNNWLYFRVIVNAALARLGEPHDPQAVRQALDRVQEFALGNGWFSDGEVNADQNQVDYYVPFGFHFYGLLYAALSHTPEGERETRLRQQARAFAPQFREWFARSGAALPFGRSLTYRFAQGAFWGAAAFAGEEVLPWGEVKHLWFQHLRWWAAQPMFTPDGLLSTGYGYPSLNLSEQYNSPASPYWAFKFFLPLALPDTHPFWQAREAAPPFTTGVFTQPEPGMLLCRDDADDHVFALSGRQHRLWVRHGAEKYSKFAYSTHFGFSVPGGAVGEEHAAPDSMLLLSEDGQHWRGREGAAHAEVSEQEVTLTWQPFPDVTVRTRLIPHLPGHLRLHDITTGRPLHVLEGGWPLGARDDWQQEHLAPHDLLLSSEEGYSRIADLVGQRPATFFKPDPNTNVLHPRTAVPTLRCELPAGQHRLGCFVLGRRQQDDMRQTVPVRPSSLRPSLSAALQGEHTP</sequence>
<reference evidence="5" key="1">
    <citation type="submission" date="2016-10" db="EMBL/GenBank/DDBJ databases">
        <authorList>
            <person name="Varghese N."/>
            <person name="Submissions S."/>
        </authorList>
    </citation>
    <scope>NUCLEOTIDE SEQUENCE [LARGE SCALE GENOMIC DNA]</scope>
    <source>
        <strain evidence="5">CGMCC 1.10218</strain>
    </source>
</reference>
<organism evidence="4 5">
    <name type="scientific">Deinococcus reticulitermitis</name>
    <dbReference type="NCBI Taxonomy" id="856736"/>
    <lineage>
        <taxon>Bacteria</taxon>
        <taxon>Thermotogati</taxon>
        <taxon>Deinococcota</taxon>
        <taxon>Deinococci</taxon>
        <taxon>Deinococcales</taxon>
        <taxon>Deinococcaceae</taxon>
        <taxon>Deinococcus</taxon>
    </lineage>
</organism>
<evidence type="ECO:0000313" key="5">
    <source>
        <dbReference type="Proteomes" id="UP000199223"/>
    </source>
</evidence>
<proteinExistence type="predicted"/>
<accession>A0A1H7CB39</accession>
<evidence type="ECO:0000313" key="4">
    <source>
        <dbReference type="EMBL" id="SEJ86949.1"/>
    </source>
</evidence>
<dbReference type="PANTHER" id="PTHR35339">
    <property type="entry name" value="LINALOOL DEHYDRATASE_ISOMERASE DOMAIN-CONTAINING PROTEIN"/>
    <property type="match status" value="1"/>
</dbReference>